<dbReference type="Gene3D" id="2.40.50.140">
    <property type="entry name" value="Nucleic acid-binding proteins"/>
    <property type="match status" value="1"/>
</dbReference>
<keyword evidence="1" id="KW-1133">Transmembrane helix</keyword>
<name>A0A6M0QD08_9BACI</name>
<dbReference type="Proteomes" id="UP000481043">
    <property type="component" value="Unassembled WGS sequence"/>
</dbReference>
<evidence type="ECO:0000259" key="2">
    <source>
        <dbReference type="PROSITE" id="PS51857"/>
    </source>
</evidence>
<dbReference type="InterPro" id="IPR012340">
    <property type="entry name" value="NA-bd_OB-fold"/>
</dbReference>
<dbReference type="RefSeq" id="WP_163182108.1">
    <property type="nucleotide sequence ID" value="NZ_JAAIWM010000018.1"/>
</dbReference>
<dbReference type="AlphaFoldDB" id="A0A6M0QD08"/>
<keyword evidence="4" id="KW-1185">Reference proteome</keyword>
<gene>
    <name evidence="3" type="ORF">G4D63_21365</name>
</gene>
<evidence type="ECO:0000313" key="4">
    <source>
        <dbReference type="Proteomes" id="UP000481043"/>
    </source>
</evidence>
<dbReference type="PROSITE" id="PS51857">
    <property type="entry name" value="CSD_2"/>
    <property type="match status" value="1"/>
</dbReference>
<feature type="domain" description="CSD" evidence="2">
    <location>
        <begin position="1"/>
        <end position="52"/>
    </location>
</feature>
<accession>A0A6M0QD08</accession>
<protein>
    <submittedName>
        <fullName evidence="3">Cold shock domain-containing protein</fullName>
    </submittedName>
</protein>
<sequence>MVPRQGNHFLFYLHLTIVKITGDGFKSLYEGKRVQFDILKGQRGSQAENIIDLLPLCKYGIANLVKLVFFYVVTISTFYLITI</sequence>
<proteinExistence type="predicted"/>
<organism evidence="3 4">
    <name type="scientific">Bacillus mesophilus</name>
    <dbReference type="NCBI Taxonomy" id="1808955"/>
    <lineage>
        <taxon>Bacteria</taxon>
        <taxon>Bacillati</taxon>
        <taxon>Bacillota</taxon>
        <taxon>Bacilli</taxon>
        <taxon>Bacillales</taxon>
        <taxon>Bacillaceae</taxon>
        <taxon>Bacillus</taxon>
    </lineage>
</organism>
<feature type="transmembrane region" description="Helical" evidence="1">
    <location>
        <begin position="61"/>
        <end position="81"/>
    </location>
</feature>
<dbReference type="Pfam" id="PF00313">
    <property type="entry name" value="CSD"/>
    <property type="match status" value="1"/>
</dbReference>
<keyword evidence="1" id="KW-0472">Membrane</keyword>
<evidence type="ECO:0000313" key="3">
    <source>
        <dbReference type="EMBL" id="NEY74243.1"/>
    </source>
</evidence>
<reference evidence="3 4" key="1">
    <citation type="submission" date="2020-02" db="EMBL/GenBank/DDBJ databases">
        <title>Bacillus aquiflavi sp. nov., isolated from yellow water of strong flavor Chinese baijiu in Yibin region of China.</title>
        <authorList>
            <person name="Xie J."/>
        </authorList>
    </citation>
    <scope>NUCLEOTIDE SEQUENCE [LARGE SCALE GENOMIC DNA]</scope>
    <source>
        <strain evidence="3 4">SA4</strain>
    </source>
</reference>
<comment type="caution">
    <text evidence="3">The sequence shown here is derived from an EMBL/GenBank/DDBJ whole genome shotgun (WGS) entry which is preliminary data.</text>
</comment>
<dbReference type="EMBL" id="JAAIWM010000018">
    <property type="protein sequence ID" value="NEY74243.1"/>
    <property type="molecule type" value="Genomic_DNA"/>
</dbReference>
<evidence type="ECO:0000256" key="1">
    <source>
        <dbReference type="SAM" id="Phobius"/>
    </source>
</evidence>
<keyword evidence="1" id="KW-0812">Transmembrane</keyword>
<dbReference type="GO" id="GO:0003676">
    <property type="term" value="F:nucleic acid binding"/>
    <property type="evidence" value="ECO:0007669"/>
    <property type="project" value="InterPro"/>
</dbReference>
<dbReference type="InterPro" id="IPR002059">
    <property type="entry name" value="CSP_DNA-bd"/>
</dbReference>